<comment type="similarity">
    <text evidence="2">Belongs to the nitronate monooxygenase family. NMO class I subfamily.</text>
</comment>
<dbReference type="PANTHER" id="PTHR42747">
    <property type="entry name" value="NITRONATE MONOOXYGENASE-RELATED"/>
    <property type="match status" value="1"/>
</dbReference>
<dbReference type="GO" id="GO:0018580">
    <property type="term" value="F:nitronate monooxygenase activity"/>
    <property type="evidence" value="ECO:0007669"/>
    <property type="project" value="InterPro"/>
</dbReference>
<dbReference type="STRING" id="1247726.MIM_c24920"/>
<evidence type="ECO:0000313" key="13">
    <source>
        <dbReference type="Proteomes" id="UP000019095"/>
    </source>
</evidence>
<dbReference type="GO" id="GO:0000166">
    <property type="term" value="F:nucleotide binding"/>
    <property type="evidence" value="ECO:0007669"/>
    <property type="project" value="UniProtKB-KW"/>
</dbReference>
<dbReference type="GO" id="GO:0009636">
    <property type="term" value="P:response to toxic substance"/>
    <property type="evidence" value="ECO:0007669"/>
    <property type="project" value="UniProtKB-KW"/>
</dbReference>
<dbReference type="PANTHER" id="PTHR42747:SF3">
    <property type="entry name" value="NITRONATE MONOOXYGENASE-RELATED"/>
    <property type="match status" value="1"/>
</dbReference>
<keyword evidence="6" id="KW-0547">Nucleotide-binding</keyword>
<dbReference type="eggNOG" id="COG2070">
    <property type="taxonomic scope" value="Bacteria"/>
</dbReference>
<protein>
    <recommendedName>
        <fullName evidence="11">Nitronate monooxygenase</fullName>
    </recommendedName>
    <alternativeName>
        <fullName evidence="9">Propionate 3-nitronate monooxygenase</fullName>
    </alternativeName>
</protein>
<dbReference type="HOGENOM" id="CLU_038732_5_0_4"/>
<comment type="cofactor">
    <cofactor evidence="1">
        <name>FMN</name>
        <dbReference type="ChEBI" id="CHEBI:58210"/>
    </cofactor>
</comment>
<evidence type="ECO:0000256" key="11">
    <source>
        <dbReference type="ARBA" id="ARBA00067136"/>
    </source>
</evidence>
<evidence type="ECO:0000256" key="2">
    <source>
        <dbReference type="ARBA" id="ARBA00009881"/>
    </source>
</evidence>
<comment type="catalytic activity">
    <reaction evidence="10">
        <text>3 propionate 3-nitronate + 3 O2 + H2O = 3 3-oxopropanoate + 2 nitrate + nitrite + H2O2 + 3 H(+)</text>
        <dbReference type="Rhea" id="RHEA:57332"/>
        <dbReference type="ChEBI" id="CHEBI:15377"/>
        <dbReference type="ChEBI" id="CHEBI:15378"/>
        <dbReference type="ChEBI" id="CHEBI:15379"/>
        <dbReference type="ChEBI" id="CHEBI:16240"/>
        <dbReference type="ChEBI" id="CHEBI:16301"/>
        <dbReference type="ChEBI" id="CHEBI:17632"/>
        <dbReference type="ChEBI" id="CHEBI:33190"/>
        <dbReference type="ChEBI" id="CHEBI:136067"/>
    </reaction>
</comment>
<dbReference type="PATRIC" id="fig|1247726.3.peg.2737"/>
<dbReference type="FunFam" id="3.20.20.70:FF:000154">
    <property type="entry name" value="Probable nitronate monooxygenase"/>
    <property type="match status" value="1"/>
</dbReference>
<evidence type="ECO:0000256" key="1">
    <source>
        <dbReference type="ARBA" id="ARBA00001917"/>
    </source>
</evidence>
<keyword evidence="13" id="KW-1185">Reference proteome</keyword>
<keyword evidence="7" id="KW-0560">Oxidoreductase</keyword>
<dbReference type="KEGG" id="amim:MIM_c24920"/>
<dbReference type="AlphaFoldDB" id="W0PG82"/>
<dbReference type="OrthoDB" id="9778912at2"/>
<evidence type="ECO:0000313" key="12">
    <source>
        <dbReference type="EMBL" id="AHG64562.1"/>
    </source>
</evidence>
<keyword evidence="8 12" id="KW-0503">Monooxygenase</keyword>
<dbReference type="SUPFAM" id="SSF51412">
    <property type="entry name" value="Inosine monophosphate dehydrogenase (IMPDH)"/>
    <property type="match status" value="1"/>
</dbReference>
<evidence type="ECO:0000256" key="7">
    <source>
        <dbReference type="ARBA" id="ARBA00023002"/>
    </source>
</evidence>
<dbReference type="Gene3D" id="3.20.20.70">
    <property type="entry name" value="Aldolase class I"/>
    <property type="match status" value="1"/>
</dbReference>
<keyword evidence="5" id="KW-0288">FMN</keyword>
<dbReference type="CDD" id="cd04730">
    <property type="entry name" value="NPD_like"/>
    <property type="match status" value="1"/>
</dbReference>
<reference evidence="12 13" key="1">
    <citation type="journal article" date="2014" name="Microbiology">
        <title>Unravelling the complete genome sequence of Advenella mimigardefordensis strain DPN7T and novel insights in the catabolism of the xenobiotic polythioester precursor 3,3'-dithiodipropionate.</title>
        <authorList>
            <person name="Wubbeler J.H."/>
            <person name="Hiessl S."/>
            <person name="Schuldes J."/>
            <person name="Thurmer A."/>
            <person name="Daniel R."/>
            <person name="Steinbuchel A."/>
        </authorList>
    </citation>
    <scope>NUCLEOTIDE SEQUENCE [LARGE SCALE GENOMIC DNA]</scope>
    <source>
        <strain evidence="13">DSM 17166 / LMG 22922 / DPN7</strain>
    </source>
</reference>
<organism evidence="12 13">
    <name type="scientific">Advenella mimigardefordensis (strain DSM 17166 / LMG 22922 / DPN7)</name>
    <dbReference type="NCBI Taxonomy" id="1247726"/>
    <lineage>
        <taxon>Bacteria</taxon>
        <taxon>Pseudomonadati</taxon>
        <taxon>Pseudomonadota</taxon>
        <taxon>Betaproteobacteria</taxon>
        <taxon>Burkholderiales</taxon>
        <taxon>Alcaligenaceae</taxon>
    </lineage>
</organism>
<dbReference type="EMBL" id="CP003915">
    <property type="protein sequence ID" value="AHG64562.1"/>
    <property type="molecule type" value="Genomic_DNA"/>
</dbReference>
<proteinExistence type="inferred from homology"/>
<dbReference type="RefSeq" id="WP_025373204.1">
    <property type="nucleotide sequence ID" value="NZ_CP003915.1"/>
</dbReference>
<evidence type="ECO:0000256" key="3">
    <source>
        <dbReference type="ARBA" id="ARBA00022575"/>
    </source>
</evidence>
<evidence type="ECO:0000256" key="5">
    <source>
        <dbReference type="ARBA" id="ARBA00022643"/>
    </source>
</evidence>
<dbReference type="Pfam" id="PF03060">
    <property type="entry name" value="NMO"/>
    <property type="match status" value="1"/>
</dbReference>
<keyword evidence="4" id="KW-0285">Flavoprotein</keyword>
<evidence type="ECO:0000256" key="8">
    <source>
        <dbReference type="ARBA" id="ARBA00023033"/>
    </source>
</evidence>
<gene>
    <name evidence="12" type="ORF">MIM_c24920</name>
</gene>
<sequence>MTHSHSFTARLDIQPIIQAPMAGVSTPQLAAAVSSAGGLGSLGIGASTATQAALMIDETRALTSRPFNVNVFCHAPAARNVQREDAWLRHLAPLFAGVDAQTPIALDEIYKSFIDGTEVFELLLQKRPAVVSFHFGLPSMEQINALRAAGIFTLATATSLAEAASIEASGIDAIIAQGVEAGGHRGVFNPDGPDEQLGTTALLSLLLKHTKLPVIAAGGIMDGRGIQAALAAGAAAAQLGTAFVLCPESSANTAYRSALKSEAAATTRLTSAFSGRPARGIANSFITHCEKSGSPRPAAYPVAYDAAKQLNTVAAKQGNNSFAAHWAGTGAPLARALPAAQLLATLIEEMQQAQQTVKHQ</sequence>
<name>W0PG82_ADVMD</name>
<dbReference type="Proteomes" id="UP000019095">
    <property type="component" value="Chromosome"/>
</dbReference>
<accession>W0PG82</accession>
<dbReference type="InterPro" id="IPR013785">
    <property type="entry name" value="Aldolase_TIM"/>
</dbReference>
<dbReference type="InterPro" id="IPR004136">
    <property type="entry name" value="NMO"/>
</dbReference>
<evidence type="ECO:0000256" key="6">
    <source>
        <dbReference type="ARBA" id="ARBA00022741"/>
    </source>
</evidence>
<evidence type="ECO:0000256" key="9">
    <source>
        <dbReference type="ARBA" id="ARBA00031155"/>
    </source>
</evidence>
<evidence type="ECO:0000256" key="4">
    <source>
        <dbReference type="ARBA" id="ARBA00022630"/>
    </source>
</evidence>
<keyword evidence="3" id="KW-0216">Detoxification</keyword>
<evidence type="ECO:0000256" key="10">
    <source>
        <dbReference type="ARBA" id="ARBA00049401"/>
    </source>
</evidence>